<dbReference type="PANTHER" id="PTHR46268:SF6">
    <property type="entry name" value="UNIVERSAL STRESS PROTEIN UP12"/>
    <property type="match status" value="1"/>
</dbReference>
<gene>
    <name evidence="3" type="ORF">SAMN04487967_1479</name>
</gene>
<evidence type="ECO:0000256" key="1">
    <source>
        <dbReference type="ARBA" id="ARBA00008791"/>
    </source>
</evidence>
<accession>A0A1H6FUU3</accession>
<dbReference type="InterPro" id="IPR006016">
    <property type="entry name" value="UspA"/>
</dbReference>
<dbReference type="PANTHER" id="PTHR46268">
    <property type="entry name" value="STRESS RESPONSE PROTEIN NHAX"/>
    <property type="match status" value="1"/>
</dbReference>
<reference evidence="4" key="1">
    <citation type="submission" date="2016-10" db="EMBL/GenBank/DDBJ databases">
        <authorList>
            <person name="Varghese N."/>
            <person name="Submissions S."/>
        </authorList>
    </citation>
    <scope>NUCLEOTIDE SEQUENCE [LARGE SCALE GENOMIC DNA]</scope>
    <source>
        <strain evidence="4">CGMCC 1.8981</strain>
    </source>
</reference>
<organism evidence="3 4">
    <name type="scientific">Natronorubrum sediminis</name>
    <dbReference type="NCBI Taxonomy" id="640943"/>
    <lineage>
        <taxon>Archaea</taxon>
        <taxon>Methanobacteriati</taxon>
        <taxon>Methanobacteriota</taxon>
        <taxon>Stenosarchaea group</taxon>
        <taxon>Halobacteria</taxon>
        <taxon>Halobacteriales</taxon>
        <taxon>Natrialbaceae</taxon>
        <taxon>Natronorubrum</taxon>
    </lineage>
</organism>
<protein>
    <submittedName>
        <fullName evidence="3">Nucleotide-binding universal stress protein, UspA family</fullName>
    </submittedName>
</protein>
<dbReference type="InterPro" id="IPR006015">
    <property type="entry name" value="Universal_stress_UspA"/>
</dbReference>
<dbReference type="SUPFAM" id="SSF52402">
    <property type="entry name" value="Adenine nucleotide alpha hydrolases-like"/>
    <property type="match status" value="1"/>
</dbReference>
<dbReference type="Proteomes" id="UP000199112">
    <property type="component" value="Unassembled WGS sequence"/>
</dbReference>
<proteinExistence type="inferred from homology"/>
<comment type="similarity">
    <text evidence="1">Belongs to the universal stress protein A family.</text>
</comment>
<dbReference type="OrthoDB" id="281037at2157"/>
<evidence type="ECO:0000259" key="2">
    <source>
        <dbReference type="Pfam" id="PF00582"/>
    </source>
</evidence>
<dbReference type="Gene3D" id="3.40.50.620">
    <property type="entry name" value="HUPs"/>
    <property type="match status" value="1"/>
</dbReference>
<dbReference type="EMBL" id="FNWL01000001">
    <property type="protein sequence ID" value="SEH13604.1"/>
    <property type="molecule type" value="Genomic_DNA"/>
</dbReference>
<keyword evidence="4" id="KW-1185">Reference proteome</keyword>
<dbReference type="CDD" id="cd00293">
    <property type="entry name" value="USP-like"/>
    <property type="match status" value="1"/>
</dbReference>
<evidence type="ECO:0000313" key="3">
    <source>
        <dbReference type="EMBL" id="SEH13604.1"/>
    </source>
</evidence>
<sequence length="144" mass="15761">MYHIVIPVDTSEERGTKATQYVIDLLEAGVISDAEAISVTVLNVFEKFKAVDDGGNVSSAELYDEDDYPDAVVRARDLLEDAAIEYDLERRHGDSADEIVDFVEEADADLVVMAPRKRSSVGKAVFGSVAQNVLINTDRPTLIV</sequence>
<feature type="domain" description="UspA" evidence="2">
    <location>
        <begin position="3"/>
        <end position="144"/>
    </location>
</feature>
<evidence type="ECO:0000313" key="4">
    <source>
        <dbReference type="Proteomes" id="UP000199112"/>
    </source>
</evidence>
<dbReference type="RefSeq" id="WP_090506354.1">
    <property type="nucleotide sequence ID" value="NZ_FNWL01000001.1"/>
</dbReference>
<dbReference type="PRINTS" id="PR01438">
    <property type="entry name" value="UNVRSLSTRESS"/>
</dbReference>
<dbReference type="AlphaFoldDB" id="A0A1H6FUU3"/>
<dbReference type="Pfam" id="PF00582">
    <property type="entry name" value="Usp"/>
    <property type="match status" value="1"/>
</dbReference>
<name>A0A1H6FUU3_9EURY</name>
<dbReference type="InterPro" id="IPR014729">
    <property type="entry name" value="Rossmann-like_a/b/a_fold"/>
</dbReference>